<dbReference type="Proteomes" id="UP000053246">
    <property type="component" value="Unassembled WGS sequence"/>
</dbReference>
<dbReference type="Gene3D" id="3.10.129.10">
    <property type="entry name" value="Hotdog Thioesterase"/>
    <property type="match status" value="1"/>
</dbReference>
<dbReference type="InterPro" id="IPR003736">
    <property type="entry name" value="PAAI_dom"/>
</dbReference>
<dbReference type="OMA" id="QHGGVYC"/>
<evidence type="ECO:0000313" key="4">
    <source>
        <dbReference type="EMBL" id="KUJ49386.1"/>
    </source>
</evidence>
<comment type="similarity">
    <text evidence="1">Belongs to the thioesterase PaaI family.</text>
</comment>
<dbReference type="RefSeq" id="WP_013732843.1">
    <property type="nucleotide sequence ID" value="NZ_LMWI01000001.1"/>
</dbReference>
<dbReference type="EMBL" id="LMWI01000001">
    <property type="protein sequence ID" value="KUJ49386.1"/>
    <property type="molecule type" value="Genomic_DNA"/>
</dbReference>
<dbReference type="GO" id="GO:0061522">
    <property type="term" value="F:1,4-dihydroxy-2-naphthoyl-CoA thioesterase activity"/>
    <property type="evidence" value="ECO:0007669"/>
    <property type="project" value="TreeGrafter"/>
</dbReference>
<reference evidence="4 5" key="1">
    <citation type="submission" date="2015-10" db="EMBL/GenBank/DDBJ databases">
        <authorList>
            <person name="Ju K.-S."/>
            <person name="Doroghazi J.R."/>
            <person name="Metcalf W.W."/>
        </authorList>
    </citation>
    <scope>NUCLEOTIDE SEQUENCE [LARGE SCALE GENOMIC DNA]</scope>
    <source>
        <strain evidence="4 5">NRRL B-24793</strain>
    </source>
</reference>
<accession>A0A9X0I9L0</accession>
<dbReference type="PANTHER" id="PTHR43240">
    <property type="entry name" value="1,4-DIHYDROXY-2-NAPHTHOYL-COA THIOESTERASE 1"/>
    <property type="match status" value="1"/>
</dbReference>
<comment type="caution">
    <text evidence="4">The sequence shown here is derived from an EMBL/GenBank/DDBJ whole genome shotgun (WGS) entry which is preliminary data.</text>
</comment>
<name>A0A9X0I9L0_9ACTN</name>
<evidence type="ECO:0000256" key="2">
    <source>
        <dbReference type="ARBA" id="ARBA00022801"/>
    </source>
</evidence>
<keyword evidence="2" id="KW-0378">Hydrolase</keyword>
<keyword evidence="5" id="KW-1185">Reference proteome</keyword>
<dbReference type="SUPFAM" id="SSF54637">
    <property type="entry name" value="Thioesterase/thiol ester dehydrase-isomerase"/>
    <property type="match status" value="1"/>
</dbReference>
<gene>
    <name evidence="4" type="ORF">ADL17_10705</name>
</gene>
<dbReference type="CDD" id="cd03443">
    <property type="entry name" value="PaaI_thioesterase"/>
    <property type="match status" value="1"/>
</dbReference>
<dbReference type="GO" id="GO:0005829">
    <property type="term" value="C:cytosol"/>
    <property type="evidence" value="ECO:0007669"/>
    <property type="project" value="TreeGrafter"/>
</dbReference>
<protein>
    <submittedName>
        <fullName evidence="4">Thioesterase</fullName>
    </submittedName>
</protein>
<dbReference type="InterPro" id="IPR006683">
    <property type="entry name" value="Thioestr_dom"/>
</dbReference>
<evidence type="ECO:0000313" key="5">
    <source>
        <dbReference type="Proteomes" id="UP000053246"/>
    </source>
</evidence>
<organism evidence="4 5">
    <name type="scientific">Micromonospora maris</name>
    <dbReference type="NCBI Taxonomy" id="1003110"/>
    <lineage>
        <taxon>Bacteria</taxon>
        <taxon>Bacillati</taxon>
        <taxon>Actinomycetota</taxon>
        <taxon>Actinomycetes</taxon>
        <taxon>Micromonosporales</taxon>
        <taxon>Micromonosporaceae</taxon>
        <taxon>Micromonospora</taxon>
    </lineage>
</organism>
<dbReference type="PANTHER" id="PTHR43240:SF5">
    <property type="entry name" value="1,4-DIHYDROXY-2-NAPHTHOYL-COA THIOESTERASE 1"/>
    <property type="match status" value="1"/>
</dbReference>
<evidence type="ECO:0000256" key="1">
    <source>
        <dbReference type="ARBA" id="ARBA00008324"/>
    </source>
</evidence>
<dbReference type="InterPro" id="IPR029069">
    <property type="entry name" value="HotDog_dom_sf"/>
</dbReference>
<dbReference type="NCBIfam" id="TIGR00369">
    <property type="entry name" value="unchar_dom_1"/>
    <property type="match status" value="1"/>
</dbReference>
<dbReference type="Pfam" id="PF03061">
    <property type="entry name" value="4HBT"/>
    <property type="match status" value="1"/>
</dbReference>
<proteinExistence type="inferred from homology"/>
<feature type="domain" description="Thioesterase" evidence="3">
    <location>
        <begin position="40"/>
        <end position="117"/>
    </location>
</feature>
<dbReference type="AlphaFoldDB" id="A0A9X0I9L0"/>
<sequence>MEMSELSTGFFALLGLEYGEASGDRVTVRWRVRPELLQPYGIQHGGVYCSVVETAASVGAGLWLGERGRVVGVSNQTDFLRPVGDGELTAIATPVHRGRSQQLWQVEITDAKDRLVARGQVRLQNLYPDS</sequence>
<evidence type="ECO:0000259" key="3">
    <source>
        <dbReference type="Pfam" id="PF03061"/>
    </source>
</evidence>